<protein>
    <submittedName>
        <fullName evidence="3">Golgi-associated plant pathogenesis-related protein 1</fullName>
    </submittedName>
</protein>
<dbReference type="AlphaFoldDB" id="A0A0X3NH10"/>
<name>A0A0X3NH10_SCHSO</name>
<dbReference type="GO" id="GO:0005576">
    <property type="term" value="C:extracellular region"/>
    <property type="evidence" value="ECO:0007669"/>
    <property type="project" value="InterPro"/>
</dbReference>
<gene>
    <name evidence="3" type="primary">GAPR1</name>
    <name evidence="3" type="ORF">TR154572</name>
</gene>
<dbReference type="PANTHER" id="PTHR10334">
    <property type="entry name" value="CYSTEINE-RICH SECRETORY PROTEIN-RELATED"/>
    <property type="match status" value="1"/>
</dbReference>
<dbReference type="SMART" id="SM00198">
    <property type="entry name" value="SCP"/>
    <property type="match status" value="1"/>
</dbReference>
<sequence length="209" mass="24148">RLAASQLEMPKEPREVNREALETHNWLRELHGCPPLQYSNRLAKNAQSYAEYLAKRNLFDHSECKNYGENLIVRKGAEGILLTGGQASFAWYSQSQNYDFSKNNDQGCGHFTQLIWKGTEKVGFGFARSKDKRSAYIVAHYYPPGNYEKDYKKNVPPPERGRVYKPTNMDLTGEKHVTSRPRCRSCKSKVYYFERRSTSHDPSSGRGRR</sequence>
<organism evidence="3">
    <name type="scientific">Schistocephalus solidus</name>
    <name type="common">Tapeworm</name>
    <dbReference type="NCBI Taxonomy" id="70667"/>
    <lineage>
        <taxon>Eukaryota</taxon>
        <taxon>Metazoa</taxon>
        <taxon>Spiralia</taxon>
        <taxon>Lophotrochozoa</taxon>
        <taxon>Platyhelminthes</taxon>
        <taxon>Cestoda</taxon>
        <taxon>Eucestoda</taxon>
        <taxon>Diphyllobothriidea</taxon>
        <taxon>Diphyllobothriidae</taxon>
        <taxon>Schistocephalus</taxon>
    </lineage>
</organism>
<feature type="region of interest" description="Disordered" evidence="1">
    <location>
        <begin position="155"/>
        <end position="178"/>
    </location>
</feature>
<evidence type="ECO:0000259" key="2">
    <source>
        <dbReference type="SMART" id="SM00198"/>
    </source>
</evidence>
<feature type="domain" description="SCP" evidence="2">
    <location>
        <begin position="15"/>
        <end position="149"/>
    </location>
</feature>
<feature type="non-terminal residue" evidence="3">
    <location>
        <position position="1"/>
    </location>
</feature>
<evidence type="ECO:0000313" key="3">
    <source>
        <dbReference type="EMBL" id="JAP38958.1"/>
    </source>
</evidence>
<dbReference type="InterPro" id="IPR035940">
    <property type="entry name" value="CAP_sf"/>
</dbReference>
<dbReference type="FunFam" id="3.40.33.10:FF:000010">
    <property type="entry name" value="Predicted protein"/>
    <property type="match status" value="1"/>
</dbReference>
<evidence type="ECO:0000256" key="1">
    <source>
        <dbReference type="SAM" id="MobiDB-lite"/>
    </source>
</evidence>
<dbReference type="InterPro" id="IPR018244">
    <property type="entry name" value="Allrgn_V5/Tpx1_CS"/>
</dbReference>
<proteinExistence type="predicted"/>
<dbReference type="PRINTS" id="PR00837">
    <property type="entry name" value="V5TPXLIKE"/>
</dbReference>
<dbReference type="InterPro" id="IPR034113">
    <property type="entry name" value="SCP_GAPR1-like"/>
</dbReference>
<dbReference type="InterPro" id="IPR014044">
    <property type="entry name" value="CAP_dom"/>
</dbReference>
<dbReference type="CDD" id="cd05382">
    <property type="entry name" value="CAP_GAPR1-like"/>
    <property type="match status" value="1"/>
</dbReference>
<dbReference type="Gene3D" id="3.40.33.10">
    <property type="entry name" value="CAP"/>
    <property type="match status" value="1"/>
</dbReference>
<dbReference type="SUPFAM" id="SSF55797">
    <property type="entry name" value="PR-1-like"/>
    <property type="match status" value="1"/>
</dbReference>
<dbReference type="PROSITE" id="PS01009">
    <property type="entry name" value="CRISP_1"/>
    <property type="match status" value="1"/>
</dbReference>
<accession>A0A0X3NH10</accession>
<dbReference type="Pfam" id="PF00188">
    <property type="entry name" value="CAP"/>
    <property type="match status" value="1"/>
</dbReference>
<dbReference type="InterPro" id="IPR001283">
    <property type="entry name" value="CRISP-related"/>
</dbReference>
<dbReference type="EMBL" id="GEEE01024267">
    <property type="protein sequence ID" value="JAP38958.1"/>
    <property type="molecule type" value="Transcribed_RNA"/>
</dbReference>
<reference evidence="3" key="1">
    <citation type="submission" date="2016-01" db="EMBL/GenBank/DDBJ databases">
        <title>Reference transcriptome for the parasite Schistocephalus solidus: insights into the molecular evolution of parasitism.</title>
        <authorList>
            <person name="Hebert F.O."/>
            <person name="Grambauer S."/>
            <person name="Barber I."/>
            <person name="Landry C.R."/>
            <person name="Aubin-Horth N."/>
        </authorList>
    </citation>
    <scope>NUCLEOTIDE SEQUENCE</scope>
</reference>